<protein>
    <submittedName>
        <fullName evidence="2">Uncharacterized protein</fullName>
    </submittedName>
</protein>
<keyword evidence="3" id="KW-1185">Reference proteome</keyword>
<accession>A0A835XQL2</accession>
<gene>
    <name evidence="2" type="ORF">HYH03_013484</name>
</gene>
<evidence type="ECO:0000256" key="1">
    <source>
        <dbReference type="SAM" id="MobiDB-lite"/>
    </source>
</evidence>
<reference evidence="2" key="1">
    <citation type="journal article" date="2020" name="bioRxiv">
        <title>Comparative genomics of Chlamydomonas.</title>
        <authorList>
            <person name="Craig R.J."/>
            <person name="Hasan A.R."/>
            <person name="Ness R.W."/>
            <person name="Keightley P.D."/>
        </authorList>
    </citation>
    <scope>NUCLEOTIDE SEQUENCE</scope>
    <source>
        <strain evidence="2">CCAP 11/70</strain>
    </source>
</reference>
<feature type="region of interest" description="Disordered" evidence="1">
    <location>
        <begin position="32"/>
        <end position="54"/>
    </location>
</feature>
<evidence type="ECO:0000313" key="2">
    <source>
        <dbReference type="EMBL" id="KAG2487904.1"/>
    </source>
</evidence>
<dbReference type="Proteomes" id="UP000612055">
    <property type="component" value="Unassembled WGS sequence"/>
</dbReference>
<comment type="caution">
    <text evidence="2">The sequence shown here is derived from an EMBL/GenBank/DDBJ whole genome shotgun (WGS) entry which is preliminary data.</text>
</comment>
<sequence length="101" mass="10145">MPQQWAVMEVRLGAAAAMAAATALDDKLKLTNRSAVTPQPGVAEPPRAEAAEADGSAAVALPLPLAPPPPSLAAPLARTASATTASAASLWGWEGFGEWGT</sequence>
<proteinExistence type="predicted"/>
<name>A0A835XQL2_9CHLO</name>
<evidence type="ECO:0000313" key="3">
    <source>
        <dbReference type="Proteomes" id="UP000612055"/>
    </source>
</evidence>
<organism evidence="2 3">
    <name type="scientific">Edaphochlamys debaryana</name>
    <dbReference type="NCBI Taxonomy" id="47281"/>
    <lineage>
        <taxon>Eukaryota</taxon>
        <taxon>Viridiplantae</taxon>
        <taxon>Chlorophyta</taxon>
        <taxon>core chlorophytes</taxon>
        <taxon>Chlorophyceae</taxon>
        <taxon>CS clade</taxon>
        <taxon>Chlamydomonadales</taxon>
        <taxon>Chlamydomonadales incertae sedis</taxon>
        <taxon>Edaphochlamys</taxon>
    </lineage>
</organism>
<dbReference type="EMBL" id="JAEHOE010000090">
    <property type="protein sequence ID" value="KAG2487904.1"/>
    <property type="molecule type" value="Genomic_DNA"/>
</dbReference>
<dbReference type="AlphaFoldDB" id="A0A835XQL2"/>